<feature type="region of interest" description="Disordered" evidence="2">
    <location>
        <begin position="118"/>
        <end position="141"/>
    </location>
</feature>
<accession>A0AAN8X559</accession>
<comment type="caution">
    <text evidence="4">The sequence shown here is derived from an EMBL/GenBank/DDBJ whole genome shotgun (WGS) entry which is preliminary data.</text>
</comment>
<evidence type="ECO:0000256" key="2">
    <source>
        <dbReference type="SAM" id="MobiDB-lite"/>
    </source>
</evidence>
<feature type="compositionally biased region" description="Polar residues" evidence="2">
    <location>
        <begin position="586"/>
        <end position="596"/>
    </location>
</feature>
<dbReference type="SUPFAM" id="SSF54001">
    <property type="entry name" value="Cysteine proteinases"/>
    <property type="match status" value="1"/>
</dbReference>
<dbReference type="EMBL" id="JAXCGZ010009555">
    <property type="protein sequence ID" value="KAK7076772.1"/>
    <property type="molecule type" value="Genomic_DNA"/>
</dbReference>
<name>A0AAN8X559_HALRR</name>
<dbReference type="Gene3D" id="3.90.70.10">
    <property type="entry name" value="Cysteine proteinases"/>
    <property type="match status" value="1"/>
</dbReference>
<proteinExistence type="inferred from homology"/>
<dbReference type="GO" id="GO:0005829">
    <property type="term" value="C:cytosol"/>
    <property type="evidence" value="ECO:0007669"/>
    <property type="project" value="TreeGrafter"/>
</dbReference>
<gene>
    <name evidence="4" type="ORF">SK128_022077</name>
</gene>
<dbReference type="InterPro" id="IPR001394">
    <property type="entry name" value="Peptidase_C19_UCH"/>
</dbReference>
<evidence type="ECO:0000256" key="1">
    <source>
        <dbReference type="ARBA" id="ARBA00009085"/>
    </source>
</evidence>
<feature type="compositionally biased region" description="Basic and acidic residues" evidence="2">
    <location>
        <begin position="120"/>
        <end position="130"/>
    </location>
</feature>
<dbReference type="SMART" id="SM00726">
    <property type="entry name" value="UIM"/>
    <property type="match status" value="2"/>
</dbReference>
<dbReference type="InterPro" id="IPR050164">
    <property type="entry name" value="Peptidase_C19"/>
</dbReference>
<sequence length="737" mass="83418">MEFTPKKQLMTAVPASAVRHNPYISGGKTYMRRFQKNQNGYSSKALAITPARPKAQKHLTSRGERILASSRLRNCPTKKNITPSVQQNSISLPTKRPFSDVNGLDSTNILNDVFTDSDEEVHSSSKKENKVLPPKNKGNLYQSSDDEIFMSYKERKSKPLFEKENVFSTPKSNSVKVYSNKRKSFSASKSKLVGDISPEKVEVAYGPKSVSVEEKENYTPSKFYGESSSSSKSLLPQFLEESPSSKTMLPHLIGFPNYGNTCYLNSVLQSLLGLPTFLCDYRQIASELGLNQKSLFYGLSQVLYNRMKGQASGVKVSLRTIKENLERIDNSFSGFKMQDANEFLTKVLDTIKDEIDRCYASQSETSSPESHTDCNRMIDDENILLNGAMETSVIKHLQFPTKAEVGFSSDFEDNDLINCVAVLETFEKKAGSVQNTEINGSVEDHMSTRISEKTSESALRNPVKDNFEFQLLESYRCLGCHEVEGRKQEYFGLYVNLPDDNGQTIQDAITTYMDADERDLNCDKCGYNKSSVVTTITRLPRILIIQLKRYEYKPEQHESIKMSSKVLVNRWICLDQFLMDDAVGPSQWNPENTSPSKALKPPTLSVRNLSSELNTCDSKGEEFISSSSNVTEGSALPTPDNEDEELQLVMRRSMEDIQGGQEDDEFQQAIRLSLQEMGHYVSDVYNCDEDSWFHYDDESVARISESVVFAEGRQKNGYIFFYMHKDLFQQIKNKSKR</sequence>
<evidence type="ECO:0000313" key="5">
    <source>
        <dbReference type="Proteomes" id="UP001381693"/>
    </source>
</evidence>
<evidence type="ECO:0000259" key="3">
    <source>
        <dbReference type="PROSITE" id="PS50235"/>
    </source>
</evidence>
<dbReference type="AlphaFoldDB" id="A0AAN8X559"/>
<dbReference type="Proteomes" id="UP001381693">
    <property type="component" value="Unassembled WGS sequence"/>
</dbReference>
<dbReference type="InterPro" id="IPR038765">
    <property type="entry name" value="Papain-like_cys_pep_sf"/>
</dbReference>
<dbReference type="PROSITE" id="PS00972">
    <property type="entry name" value="USP_1"/>
    <property type="match status" value="1"/>
</dbReference>
<dbReference type="GO" id="GO:0004843">
    <property type="term" value="F:cysteine-type deubiquitinase activity"/>
    <property type="evidence" value="ECO:0007669"/>
    <property type="project" value="InterPro"/>
</dbReference>
<dbReference type="InterPro" id="IPR018200">
    <property type="entry name" value="USP_CS"/>
</dbReference>
<dbReference type="PROSITE" id="PS50235">
    <property type="entry name" value="USP_3"/>
    <property type="match status" value="1"/>
</dbReference>
<dbReference type="InterPro" id="IPR028889">
    <property type="entry name" value="USP"/>
</dbReference>
<evidence type="ECO:0000313" key="4">
    <source>
        <dbReference type="EMBL" id="KAK7076772.1"/>
    </source>
</evidence>
<dbReference type="Pfam" id="PF02809">
    <property type="entry name" value="UIM"/>
    <property type="match status" value="1"/>
</dbReference>
<comment type="similarity">
    <text evidence="1">Belongs to the peptidase C19 family.</text>
</comment>
<reference evidence="4 5" key="1">
    <citation type="submission" date="2023-11" db="EMBL/GenBank/DDBJ databases">
        <title>Halocaridina rubra genome assembly.</title>
        <authorList>
            <person name="Smith C."/>
        </authorList>
    </citation>
    <scope>NUCLEOTIDE SEQUENCE [LARGE SCALE GENOMIC DNA]</scope>
    <source>
        <strain evidence="4">EP-1</strain>
        <tissue evidence="4">Whole</tissue>
    </source>
</reference>
<dbReference type="PANTHER" id="PTHR24006">
    <property type="entry name" value="UBIQUITIN CARBOXYL-TERMINAL HYDROLASE"/>
    <property type="match status" value="1"/>
</dbReference>
<dbReference type="GO" id="GO:0016579">
    <property type="term" value="P:protein deubiquitination"/>
    <property type="evidence" value="ECO:0007669"/>
    <property type="project" value="InterPro"/>
</dbReference>
<dbReference type="PANTHER" id="PTHR24006:SF915">
    <property type="entry name" value="UBIQUITIN CARBOXYL-TERMINAL HYDROLASE-RELATED"/>
    <property type="match status" value="1"/>
</dbReference>
<dbReference type="PROSITE" id="PS50330">
    <property type="entry name" value="UIM"/>
    <property type="match status" value="1"/>
</dbReference>
<keyword evidence="5" id="KW-1185">Reference proteome</keyword>
<dbReference type="Pfam" id="PF00443">
    <property type="entry name" value="UCH"/>
    <property type="match status" value="2"/>
</dbReference>
<organism evidence="4 5">
    <name type="scientific">Halocaridina rubra</name>
    <name type="common">Hawaiian red shrimp</name>
    <dbReference type="NCBI Taxonomy" id="373956"/>
    <lineage>
        <taxon>Eukaryota</taxon>
        <taxon>Metazoa</taxon>
        <taxon>Ecdysozoa</taxon>
        <taxon>Arthropoda</taxon>
        <taxon>Crustacea</taxon>
        <taxon>Multicrustacea</taxon>
        <taxon>Malacostraca</taxon>
        <taxon>Eumalacostraca</taxon>
        <taxon>Eucarida</taxon>
        <taxon>Decapoda</taxon>
        <taxon>Pleocyemata</taxon>
        <taxon>Caridea</taxon>
        <taxon>Atyoidea</taxon>
        <taxon>Atyidae</taxon>
        <taxon>Halocaridina</taxon>
    </lineage>
</organism>
<dbReference type="InterPro" id="IPR003903">
    <property type="entry name" value="UIM_dom"/>
</dbReference>
<feature type="region of interest" description="Disordered" evidence="2">
    <location>
        <begin position="585"/>
        <end position="604"/>
    </location>
</feature>
<dbReference type="CDD" id="cd02257">
    <property type="entry name" value="Peptidase_C19"/>
    <property type="match status" value="1"/>
</dbReference>
<dbReference type="GO" id="GO:0005634">
    <property type="term" value="C:nucleus"/>
    <property type="evidence" value="ECO:0007669"/>
    <property type="project" value="TreeGrafter"/>
</dbReference>
<dbReference type="GO" id="GO:0000082">
    <property type="term" value="P:G1/S transition of mitotic cell cycle"/>
    <property type="evidence" value="ECO:0007669"/>
    <property type="project" value="TreeGrafter"/>
</dbReference>
<feature type="domain" description="USP" evidence="3">
    <location>
        <begin position="253"/>
        <end position="725"/>
    </location>
</feature>
<protein>
    <recommendedName>
        <fullName evidence="3">USP domain-containing protein</fullName>
    </recommendedName>
</protein>